<dbReference type="GO" id="GO:0016020">
    <property type="term" value="C:membrane"/>
    <property type="evidence" value="ECO:0007669"/>
    <property type="project" value="TreeGrafter"/>
</dbReference>
<dbReference type="InterPro" id="IPR000639">
    <property type="entry name" value="Epox_hydrolase-like"/>
</dbReference>
<evidence type="ECO:0000256" key="1">
    <source>
        <dbReference type="SAM" id="SignalP"/>
    </source>
</evidence>
<dbReference type="PRINTS" id="PR00111">
    <property type="entry name" value="ABHYDROLASE"/>
</dbReference>
<dbReference type="PANTHER" id="PTHR43798:SF33">
    <property type="entry name" value="HYDROLASE, PUTATIVE (AFU_ORTHOLOGUE AFUA_2G14860)-RELATED"/>
    <property type="match status" value="1"/>
</dbReference>
<keyword evidence="1" id="KW-0732">Signal</keyword>
<dbReference type="SUPFAM" id="SSF53474">
    <property type="entry name" value="alpha/beta-Hydrolases"/>
    <property type="match status" value="1"/>
</dbReference>
<gene>
    <name evidence="3" type="ORF">E8L99_01715</name>
</gene>
<feature type="signal peptide" evidence="1">
    <location>
        <begin position="1"/>
        <end position="21"/>
    </location>
</feature>
<dbReference type="PANTHER" id="PTHR43798">
    <property type="entry name" value="MONOACYLGLYCEROL LIPASE"/>
    <property type="match status" value="1"/>
</dbReference>
<proteinExistence type="predicted"/>
<keyword evidence="3" id="KW-0378">Hydrolase</keyword>
<dbReference type="InterPro" id="IPR000073">
    <property type="entry name" value="AB_hydrolase_1"/>
</dbReference>
<evidence type="ECO:0000313" key="4">
    <source>
        <dbReference type="Proteomes" id="UP000298588"/>
    </source>
</evidence>
<name>A0A4D7QJU0_9HYPH</name>
<evidence type="ECO:0000313" key="3">
    <source>
        <dbReference type="EMBL" id="QCK84592.1"/>
    </source>
</evidence>
<feature type="domain" description="AB hydrolase-1" evidence="2">
    <location>
        <begin position="73"/>
        <end position="329"/>
    </location>
</feature>
<evidence type="ECO:0000259" key="2">
    <source>
        <dbReference type="Pfam" id="PF12697"/>
    </source>
</evidence>
<dbReference type="GO" id="GO:0016787">
    <property type="term" value="F:hydrolase activity"/>
    <property type="evidence" value="ECO:0007669"/>
    <property type="project" value="UniProtKB-KW"/>
</dbReference>
<dbReference type="Pfam" id="PF12697">
    <property type="entry name" value="Abhydrolase_6"/>
    <property type="match status" value="1"/>
</dbReference>
<dbReference type="AlphaFoldDB" id="A0A4D7QJU0"/>
<dbReference type="PRINTS" id="PR00412">
    <property type="entry name" value="EPOXHYDRLASE"/>
</dbReference>
<sequence>MTKTATLFALIAALAAGSATAQPAAPREPLGIALEGYAYPFPVAFLPLTMEGRPVRMAYMDVAPTGAPNGQTVLLMHGRNFPAAYWEPTIRALLAEGYRVVAPDQIHFGKSSKPDDLPVNFDVMAQHTAALLDHLNIADVAVVAHSMGGMAGTRFTRSYPARVRRLALYAPVGLEDYRQYLTVAPPRERLFEAEMALTAEQYFNQLMATYSPQLTREQFWPFIELRQRMSGSAEYPRWVRSYVASFYAMWGQPVVHEFHLIRQPTLIMVGDRDRTATGRAMVAPELRERMGLFVERGREVAARMPNARLVVFEGHGHMIHMETPERFNRTLIDFLKAQ</sequence>
<dbReference type="Proteomes" id="UP000298588">
    <property type="component" value="Chromosome"/>
</dbReference>
<accession>A0A4D7QJU0</accession>
<organism evidence="3 4">
    <name type="scientific">Phreatobacter aquaticus</name>
    <dbReference type="NCBI Taxonomy" id="2570229"/>
    <lineage>
        <taxon>Bacteria</taxon>
        <taxon>Pseudomonadati</taxon>
        <taxon>Pseudomonadota</taxon>
        <taxon>Alphaproteobacteria</taxon>
        <taxon>Hyphomicrobiales</taxon>
        <taxon>Phreatobacteraceae</taxon>
        <taxon>Phreatobacter</taxon>
    </lineage>
</organism>
<dbReference type="RefSeq" id="WP_137097927.1">
    <property type="nucleotide sequence ID" value="NZ_CP039865.1"/>
</dbReference>
<dbReference type="InterPro" id="IPR050266">
    <property type="entry name" value="AB_hydrolase_sf"/>
</dbReference>
<dbReference type="Gene3D" id="3.40.50.1820">
    <property type="entry name" value="alpha/beta hydrolase"/>
    <property type="match status" value="1"/>
</dbReference>
<dbReference type="OrthoDB" id="9779853at2"/>
<dbReference type="InterPro" id="IPR029058">
    <property type="entry name" value="AB_hydrolase_fold"/>
</dbReference>
<dbReference type="EMBL" id="CP039865">
    <property type="protein sequence ID" value="QCK84592.1"/>
    <property type="molecule type" value="Genomic_DNA"/>
</dbReference>
<protein>
    <submittedName>
        <fullName evidence="3">Alpha/beta hydrolase</fullName>
    </submittedName>
</protein>
<reference evidence="3 4" key="1">
    <citation type="submission" date="2019-04" db="EMBL/GenBank/DDBJ databases">
        <title>Phreatobacter aquaticus sp. nov.</title>
        <authorList>
            <person name="Choi A."/>
            <person name="Baek K."/>
        </authorList>
    </citation>
    <scope>NUCLEOTIDE SEQUENCE [LARGE SCALE GENOMIC DNA]</scope>
    <source>
        <strain evidence="3 4">NMCR1094</strain>
    </source>
</reference>
<keyword evidence="4" id="KW-1185">Reference proteome</keyword>
<dbReference type="KEGG" id="paqt:E8L99_01715"/>
<feature type="chain" id="PRO_5020226374" evidence="1">
    <location>
        <begin position="22"/>
        <end position="338"/>
    </location>
</feature>